<feature type="domain" description="RagB/SusD" evidence="7">
    <location>
        <begin position="340"/>
        <end position="514"/>
    </location>
</feature>
<comment type="subcellular location">
    <subcellularLocation>
        <location evidence="1">Cell outer membrane</location>
    </subcellularLocation>
</comment>
<name>A0A9X1I2G0_9FLAO</name>
<keyword evidence="10" id="KW-1185">Reference proteome</keyword>
<evidence type="ECO:0000256" key="5">
    <source>
        <dbReference type="ARBA" id="ARBA00023237"/>
    </source>
</evidence>
<dbReference type="PROSITE" id="PS51257">
    <property type="entry name" value="PROKAR_LIPOPROTEIN"/>
    <property type="match status" value="1"/>
</dbReference>
<evidence type="ECO:0000256" key="1">
    <source>
        <dbReference type="ARBA" id="ARBA00004442"/>
    </source>
</evidence>
<gene>
    <name evidence="9" type="ORF">LG649_14945</name>
</gene>
<evidence type="ECO:0000313" key="9">
    <source>
        <dbReference type="EMBL" id="MCB4800146.1"/>
    </source>
</evidence>
<keyword evidence="4" id="KW-0472">Membrane</keyword>
<keyword evidence="5" id="KW-0998">Cell outer membrane</keyword>
<dbReference type="InterPro" id="IPR011990">
    <property type="entry name" value="TPR-like_helical_dom_sf"/>
</dbReference>
<dbReference type="Pfam" id="PF14322">
    <property type="entry name" value="SusD-like_3"/>
    <property type="match status" value="1"/>
</dbReference>
<keyword evidence="3" id="KW-0732">Signal</keyword>
<evidence type="ECO:0000256" key="6">
    <source>
        <dbReference type="SAM" id="MobiDB-lite"/>
    </source>
</evidence>
<evidence type="ECO:0000313" key="10">
    <source>
        <dbReference type="Proteomes" id="UP001139199"/>
    </source>
</evidence>
<feature type="domain" description="SusD-like N-terminal" evidence="8">
    <location>
        <begin position="60"/>
        <end position="220"/>
    </location>
</feature>
<comment type="similarity">
    <text evidence="2">Belongs to the SusD family.</text>
</comment>
<dbReference type="InterPro" id="IPR012944">
    <property type="entry name" value="SusD_RagB_dom"/>
</dbReference>
<proteinExistence type="inferred from homology"/>
<protein>
    <submittedName>
        <fullName evidence="9">RagB/SusD family nutrient uptake outer membrane protein</fullName>
    </submittedName>
</protein>
<dbReference type="SUPFAM" id="SSF48452">
    <property type="entry name" value="TPR-like"/>
    <property type="match status" value="1"/>
</dbReference>
<sequence>MKNIKYIYMLVLGVSLGLFVGCSDLEEEPVALLSPTGYFQSTDDIQAAVDGSLTHAINEEIWGRKLSIALMLRSDMVNLQSTQTRRVEMNMHTISGDNEMVYDPWIRMYLGISAANTAIAGADDVNEDDSVKNPVTAQAYFARAFYYFHLVRLFGDIPYYDAPVVDADAAASVSNTPEAEVYQNIIADLEYAKTWLPNTVTTRSRPSKAAASSYLALVYLTMAGNDTGSEYWQMAFDEATDVINNAGTYGIGLDSDYQTLFNANLIDASIEPIFALDYNNVEAEDNAYDQTAPMTGIRGDDDDQGWSVAVPTMAVYDSFDEGDYRTRVSFQTEATIGGVTVDYTNFTISGHEHAANQPYIAKYTRYPGPYARSNKRATSHNYSMIRFAEVLLIAAEAAVEIGDNASALNYINMVRERARQGGNSTNGGYVEETIAPSAVPADLTGTVTVDDVLEERRIELCFEGKRWYDIKRRELGDAVFSASGYEGEKPDWNSSVDYDTPIPDEELNRMPNISN</sequence>
<feature type="region of interest" description="Disordered" evidence="6">
    <location>
        <begin position="490"/>
        <end position="515"/>
    </location>
</feature>
<dbReference type="RefSeq" id="WP_226544626.1">
    <property type="nucleotide sequence ID" value="NZ_JAJAPW010000009.1"/>
</dbReference>
<organism evidence="9 10">
    <name type="scientific">Neotamlana laminarinivorans</name>
    <dbReference type="NCBI Taxonomy" id="2883124"/>
    <lineage>
        <taxon>Bacteria</taxon>
        <taxon>Pseudomonadati</taxon>
        <taxon>Bacteroidota</taxon>
        <taxon>Flavobacteriia</taxon>
        <taxon>Flavobacteriales</taxon>
        <taxon>Flavobacteriaceae</taxon>
        <taxon>Neotamlana</taxon>
    </lineage>
</organism>
<evidence type="ECO:0000256" key="3">
    <source>
        <dbReference type="ARBA" id="ARBA00022729"/>
    </source>
</evidence>
<dbReference type="Pfam" id="PF07980">
    <property type="entry name" value="SusD_RagB"/>
    <property type="match status" value="1"/>
</dbReference>
<evidence type="ECO:0000256" key="4">
    <source>
        <dbReference type="ARBA" id="ARBA00023136"/>
    </source>
</evidence>
<dbReference type="Gene3D" id="1.25.40.390">
    <property type="match status" value="1"/>
</dbReference>
<dbReference type="CDD" id="cd08977">
    <property type="entry name" value="SusD"/>
    <property type="match status" value="1"/>
</dbReference>
<comment type="caution">
    <text evidence="9">The sequence shown here is derived from an EMBL/GenBank/DDBJ whole genome shotgun (WGS) entry which is preliminary data.</text>
</comment>
<dbReference type="Proteomes" id="UP001139199">
    <property type="component" value="Unassembled WGS sequence"/>
</dbReference>
<evidence type="ECO:0000256" key="2">
    <source>
        <dbReference type="ARBA" id="ARBA00006275"/>
    </source>
</evidence>
<dbReference type="AlphaFoldDB" id="A0A9X1I2G0"/>
<dbReference type="GO" id="GO:0009279">
    <property type="term" value="C:cell outer membrane"/>
    <property type="evidence" value="ECO:0007669"/>
    <property type="project" value="UniProtKB-SubCell"/>
</dbReference>
<evidence type="ECO:0000259" key="8">
    <source>
        <dbReference type="Pfam" id="PF14322"/>
    </source>
</evidence>
<reference evidence="9" key="1">
    <citation type="submission" date="2021-10" db="EMBL/GenBank/DDBJ databases">
        <title>Tamlana sargassums sp. nov., and Tamlana laminarinivorans sp. nov., two new bacteria isolated from the brown alga.</title>
        <authorList>
            <person name="Li J."/>
        </authorList>
    </citation>
    <scope>NUCLEOTIDE SEQUENCE</scope>
    <source>
        <strain evidence="9">PT2-4</strain>
    </source>
</reference>
<dbReference type="EMBL" id="JAJAPW010000009">
    <property type="protein sequence ID" value="MCB4800146.1"/>
    <property type="molecule type" value="Genomic_DNA"/>
</dbReference>
<evidence type="ECO:0000259" key="7">
    <source>
        <dbReference type="Pfam" id="PF07980"/>
    </source>
</evidence>
<dbReference type="InterPro" id="IPR033985">
    <property type="entry name" value="SusD-like_N"/>
</dbReference>
<accession>A0A9X1I2G0</accession>